<dbReference type="PRINTS" id="PR00083">
    <property type="entry name" value="HOLDHDRGNASE"/>
</dbReference>
<organism evidence="10 11">
    <name type="scientific">Falsiroseomonas bella</name>
    <dbReference type="NCBI Taxonomy" id="2184016"/>
    <lineage>
        <taxon>Bacteria</taxon>
        <taxon>Pseudomonadati</taxon>
        <taxon>Pseudomonadota</taxon>
        <taxon>Alphaproteobacteria</taxon>
        <taxon>Acetobacterales</taxon>
        <taxon>Roseomonadaceae</taxon>
        <taxon>Falsiroseomonas</taxon>
    </lineage>
</organism>
<feature type="binding site" evidence="7">
    <location>
        <position position="249"/>
    </location>
    <ligand>
        <name>substrate</name>
    </ligand>
</feature>
<sequence length="437" mass="46834">MAVTWLKRAARTPASNEDAAREVAGRMIAAVEAEGEAAVRRFARELDKWDGEILVTKEEIARIIAAIPAQAKEDIDAAIANVRRFAEAQRDSIRDFEIEVSPGVMAGQRVVPVNVVGAYVPTGRYAHIASAYMGIATAKAAGVRHVVACSAPYRGGPIHPLVLYAMQAAGADTILTLGGVQAIAALALGLFGGRPADVIVGPGNKYVAEAKRMLFGRVGIDVFAGPSEVQVIADATADAEIVAADLVGQAEHGHESPAWLVALDRALAERVMARVPELIAALPPTARDAAEAAWRDYGEVALCDTREEAAELSDRYACEHLEVQCADLPWWRERLTNYGSLFLGEESTVAFGDKCSGPNHVLPTKAAARYSAGLSVHKFLKPLTWQSATREGAKRLSEVTARISRLEGMEAHARTADLRLARWFPGHNLPLGEPVET</sequence>
<feature type="binding site" evidence="6">
    <location>
        <position position="204"/>
    </location>
    <ligand>
        <name>NAD(+)</name>
        <dbReference type="ChEBI" id="CHEBI:57540"/>
    </ligand>
</feature>
<dbReference type="Gene3D" id="3.40.50.1980">
    <property type="entry name" value="Nitrogenase molybdenum iron protein domain"/>
    <property type="match status" value="2"/>
</dbReference>
<comment type="cofactor">
    <cofactor evidence="8">
        <name>Zn(2+)</name>
        <dbReference type="ChEBI" id="CHEBI:29105"/>
    </cofactor>
    <text evidence="8">Binds 1 zinc ion per subunit.</text>
</comment>
<feature type="binding site" evidence="8">
    <location>
        <position position="252"/>
    </location>
    <ligand>
        <name>Zn(2+)</name>
        <dbReference type="ChEBI" id="CHEBI:29105"/>
    </ligand>
</feature>
<dbReference type="NCBIfam" id="TIGR00069">
    <property type="entry name" value="hisD"/>
    <property type="match status" value="1"/>
</dbReference>
<evidence type="ECO:0000313" key="10">
    <source>
        <dbReference type="EMBL" id="PWS34511.1"/>
    </source>
</evidence>
<keyword evidence="6" id="KW-0520">NAD</keyword>
<feature type="binding site" evidence="7">
    <location>
        <position position="320"/>
    </location>
    <ligand>
        <name>substrate</name>
    </ligand>
</feature>
<gene>
    <name evidence="10" type="primary">hisD</name>
    <name evidence="10" type="ORF">DFH01_23485</name>
</gene>
<keyword evidence="2 8" id="KW-0862">Zinc</keyword>
<accession>A0A317F5R5</accession>
<evidence type="ECO:0000256" key="9">
    <source>
        <dbReference type="RuleBase" id="RU004175"/>
    </source>
</evidence>
<keyword evidence="3 4" id="KW-0560">Oxidoreductase</keyword>
<dbReference type="Pfam" id="PF00815">
    <property type="entry name" value="Histidinol_dh"/>
    <property type="match status" value="1"/>
</dbReference>
<protein>
    <submittedName>
        <fullName evidence="10">Histidinol dehydrogenase</fullName>
    </submittedName>
</protein>
<comment type="similarity">
    <text evidence="4 9">Belongs to the histidinol dehydrogenase family.</text>
</comment>
<dbReference type="GO" id="GO:0004399">
    <property type="term" value="F:histidinol dehydrogenase activity"/>
    <property type="evidence" value="ECO:0007669"/>
    <property type="project" value="InterPro"/>
</dbReference>
<dbReference type="CDD" id="cd06572">
    <property type="entry name" value="Histidinol_dh"/>
    <property type="match status" value="1"/>
</dbReference>
<evidence type="ECO:0000256" key="6">
    <source>
        <dbReference type="PIRSR" id="PIRSR000099-2"/>
    </source>
</evidence>
<feature type="binding site" evidence="8">
    <location>
        <position position="353"/>
    </location>
    <ligand>
        <name>Zn(2+)</name>
        <dbReference type="ChEBI" id="CHEBI:29105"/>
    </ligand>
</feature>
<dbReference type="SUPFAM" id="SSF53720">
    <property type="entry name" value="ALDH-like"/>
    <property type="match status" value="1"/>
</dbReference>
<dbReference type="RefSeq" id="WP_109872961.1">
    <property type="nucleotide sequence ID" value="NZ_QGNA01000006.1"/>
</dbReference>
<feature type="binding site" evidence="7">
    <location>
        <position position="407"/>
    </location>
    <ligand>
        <name>substrate</name>
    </ligand>
</feature>
<dbReference type="InterPro" id="IPR022695">
    <property type="entry name" value="Histidinol_DH_monofunct"/>
</dbReference>
<dbReference type="PIRSF" id="PIRSF000099">
    <property type="entry name" value="Histidinol_dh"/>
    <property type="match status" value="1"/>
</dbReference>
<evidence type="ECO:0000256" key="5">
    <source>
        <dbReference type="PIRSR" id="PIRSR000099-1"/>
    </source>
</evidence>
<evidence type="ECO:0000256" key="8">
    <source>
        <dbReference type="PIRSR" id="PIRSR000099-4"/>
    </source>
</evidence>
<feature type="active site" description="Proton acceptor" evidence="5">
    <location>
        <position position="320"/>
    </location>
</feature>
<dbReference type="AlphaFoldDB" id="A0A317F5R5"/>
<feature type="binding site" evidence="7">
    <location>
        <position position="353"/>
    </location>
    <ligand>
        <name>substrate</name>
    </ligand>
</feature>
<evidence type="ECO:0000256" key="7">
    <source>
        <dbReference type="PIRSR" id="PIRSR000099-3"/>
    </source>
</evidence>
<feature type="active site" description="Proton acceptor" evidence="5">
    <location>
        <position position="319"/>
    </location>
</feature>
<feature type="binding site" evidence="7">
    <location>
        <position position="227"/>
    </location>
    <ligand>
        <name>substrate</name>
    </ligand>
</feature>
<evidence type="ECO:0000313" key="11">
    <source>
        <dbReference type="Proteomes" id="UP000245765"/>
    </source>
</evidence>
<feature type="binding site" evidence="6">
    <location>
        <position position="119"/>
    </location>
    <ligand>
        <name>NAD(+)</name>
        <dbReference type="ChEBI" id="CHEBI:57540"/>
    </ligand>
</feature>
<evidence type="ECO:0000256" key="2">
    <source>
        <dbReference type="ARBA" id="ARBA00022833"/>
    </source>
</evidence>
<feature type="binding site" evidence="8">
    <location>
        <position position="412"/>
    </location>
    <ligand>
        <name>Zn(2+)</name>
        <dbReference type="ChEBI" id="CHEBI:29105"/>
    </ligand>
</feature>
<proteinExistence type="inferred from homology"/>
<feature type="binding site" evidence="7">
    <location>
        <position position="252"/>
    </location>
    <ligand>
        <name>substrate</name>
    </ligand>
</feature>
<feature type="binding site" evidence="6">
    <location>
        <position position="181"/>
    </location>
    <ligand>
        <name>NAD(+)</name>
        <dbReference type="ChEBI" id="CHEBI:57540"/>
    </ligand>
</feature>
<dbReference type="PANTHER" id="PTHR21256">
    <property type="entry name" value="HISTIDINOL DEHYDROGENASE HDH"/>
    <property type="match status" value="1"/>
</dbReference>
<dbReference type="GO" id="GO:0046872">
    <property type="term" value="F:metal ion binding"/>
    <property type="evidence" value="ECO:0007669"/>
    <property type="project" value="UniProtKB-KW"/>
</dbReference>
<evidence type="ECO:0000256" key="1">
    <source>
        <dbReference type="ARBA" id="ARBA00022723"/>
    </source>
</evidence>
<dbReference type="GO" id="GO:0000105">
    <property type="term" value="P:L-histidine biosynthetic process"/>
    <property type="evidence" value="ECO:0007669"/>
    <property type="project" value="InterPro"/>
</dbReference>
<dbReference type="Proteomes" id="UP000245765">
    <property type="component" value="Unassembled WGS sequence"/>
</dbReference>
<comment type="caution">
    <text evidence="10">The sequence shown here is derived from an EMBL/GenBank/DDBJ whole genome shotgun (WGS) entry which is preliminary data.</text>
</comment>
<dbReference type="Gene3D" id="1.20.5.1300">
    <property type="match status" value="1"/>
</dbReference>
<dbReference type="EMBL" id="QGNA01000006">
    <property type="protein sequence ID" value="PWS34511.1"/>
    <property type="molecule type" value="Genomic_DNA"/>
</dbReference>
<dbReference type="InterPro" id="IPR016161">
    <property type="entry name" value="Ald_DH/histidinol_DH"/>
</dbReference>
<dbReference type="GO" id="GO:0005829">
    <property type="term" value="C:cytosol"/>
    <property type="evidence" value="ECO:0007669"/>
    <property type="project" value="TreeGrafter"/>
</dbReference>
<evidence type="ECO:0000256" key="4">
    <source>
        <dbReference type="PIRNR" id="PIRNR000099"/>
    </source>
</evidence>
<keyword evidence="1 8" id="KW-0479">Metal-binding</keyword>
<reference evidence="11" key="1">
    <citation type="submission" date="2018-05" db="EMBL/GenBank/DDBJ databases">
        <authorList>
            <person name="Du Z."/>
            <person name="Wang X."/>
        </authorList>
    </citation>
    <scope>NUCLEOTIDE SEQUENCE [LARGE SCALE GENOMIC DNA]</scope>
    <source>
        <strain evidence="11">CQN31</strain>
    </source>
</reference>
<dbReference type="GO" id="GO:0051287">
    <property type="term" value="F:NAD binding"/>
    <property type="evidence" value="ECO:0007669"/>
    <property type="project" value="InterPro"/>
</dbReference>
<evidence type="ECO:0000256" key="3">
    <source>
        <dbReference type="ARBA" id="ARBA00023002"/>
    </source>
</evidence>
<name>A0A317F5R5_9PROT</name>
<keyword evidence="11" id="KW-1185">Reference proteome</keyword>
<feature type="binding site" evidence="7">
    <location>
        <position position="412"/>
    </location>
    <ligand>
        <name>substrate</name>
    </ligand>
</feature>
<dbReference type="InterPro" id="IPR012131">
    <property type="entry name" value="Hstdl_DH"/>
</dbReference>
<feature type="binding site" evidence="8">
    <location>
        <position position="249"/>
    </location>
    <ligand>
        <name>Zn(2+)</name>
        <dbReference type="ChEBI" id="CHEBI:29105"/>
    </ligand>
</feature>
<dbReference type="PANTHER" id="PTHR21256:SF14">
    <property type="entry name" value="HISTIDINOL DEHYDROGENASE"/>
    <property type="match status" value="1"/>
</dbReference>
<dbReference type="OrthoDB" id="9805269at2"/>
<dbReference type="FunFam" id="3.40.50.1980:FF:000001">
    <property type="entry name" value="Histidinol dehydrogenase"/>
    <property type="match status" value="1"/>
</dbReference>